<dbReference type="InterPro" id="IPR036390">
    <property type="entry name" value="WH_DNA-bd_sf"/>
</dbReference>
<dbReference type="Proteomes" id="UP000187367">
    <property type="component" value="Unassembled WGS sequence"/>
</dbReference>
<dbReference type="PANTHER" id="PTHR38600">
    <property type="entry name" value="TRANSCRIPTIONAL REGULATORY PROTEIN"/>
    <property type="match status" value="1"/>
</dbReference>
<comment type="similarity">
    <text evidence="1">Belongs to the AHA1 family.</text>
</comment>
<accession>A0A1R1RY11</accession>
<dbReference type="SUPFAM" id="SSF46785">
    <property type="entry name" value="Winged helix' DNA-binding domain"/>
    <property type="match status" value="1"/>
</dbReference>
<organism evidence="4 5">
    <name type="scientific">Bacillus swezeyi</name>
    <dbReference type="NCBI Taxonomy" id="1925020"/>
    <lineage>
        <taxon>Bacteria</taxon>
        <taxon>Bacillati</taxon>
        <taxon>Bacillota</taxon>
        <taxon>Bacilli</taxon>
        <taxon>Bacillales</taxon>
        <taxon>Bacillaceae</taxon>
        <taxon>Bacillus</taxon>
    </lineage>
</organism>
<dbReference type="GO" id="GO:0003700">
    <property type="term" value="F:DNA-binding transcription factor activity"/>
    <property type="evidence" value="ECO:0007669"/>
    <property type="project" value="InterPro"/>
</dbReference>
<accession>A0A1R1QK29</accession>
<dbReference type="CDD" id="cd07814">
    <property type="entry name" value="SRPBCC_CalC_Aha1-like"/>
    <property type="match status" value="1"/>
</dbReference>
<sequence>MYEKNQERDIYAAIADPARRKLLRLLADVEEVPLKELTVHFEMGRTAVSKHLAILKEADLVISRKVGRETRYRLNAAPLKEIEDWVSFYRKFWSERMLILNQILQEEQKMSLTVSQDFHFKSPIEKVWHALTDTDTLAKWIMANDFKPVVGHKFQFRNEQWNLIIDSEVLEVDEPYQLSYTWVGGGINTTVTWTLKHEDGTTYLHLEHTGFEKEDQAFNGAKYGWVRMGEELKKLLEEM</sequence>
<dbReference type="InterPro" id="IPR013538">
    <property type="entry name" value="ASHA1/2-like_C"/>
</dbReference>
<dbReference type="SUPFAM" id="SSF55961">
    <property type="entry name" value="Bet v1-like"/>
    <property type="match status" value="1"/>
</dbReference>
<comment type="caution">
    <text evidence="4">The sequence shown here is derived from an EMBL/GenBank/DDBJ whole genome shotgun (WGS) entry which is preliminary data.</text>
</comment>
<dbReference type="CDD" id="cd00090">
    <property type="entry name" value="HTH_ARSR"/>
    <property type="match status" value="1"/>
</dbReference>
<evidence type="ECO:0000256" key="2">
    <source>
        <dbReference type="ARBA" id="ARBA00023125"/>
    </source>
</evidence>
<reference evidence="4 5" key="1">
    <citation type="submission" date="2017-01" db="EMBL/GenBank/DDBJ databases">
        <title>Bacillus phylogenomics.</title>
        <authorList>
            <person name="Dunlap C."/>
        </authorList>
    </citation>
    <scope>NUCLEOTIDE SEQUENCE [LARGE SCALE GENOMIC DNA]</scope>
    <source>
        <strain evidence="4 5">NRRL B-41282</strain>
    </source>
</reference>
<proteinExistence type="inferred from homology"/>
<dbReference type="Pfam" id="PF08327">
    <property type="entry name" value="AHSA1"/>
    <property type="match status" value="1"/>
</dbReference>
<dbReference type="SMART" id="SM00418">
    <property type="entry name" value="HTH_ARSR"/>
    <property type="match status" value="1"/>
</dbReference>
<dbReference type="GO" id="GO:0003677">
    <property type="term" value="F:DNA binding"/>
    <property type="evidence" value="ECO:0007669"/>
    <property type="project" value="UniProtKB-KW"/>
</dbReference>
<dbReference type="PRINTS" id="PR00778">
    <property type="entry name" value="HTHARSR"/>
</dbReference>
<dbReference type="Pfam" id="PF01022">
    <property type="entry name" value="HTH_5"/>
    <property type="match status" value="1"/>
</dbReference>
<dbReference type="InterPro" id="IPR001845">
    <property type="entry name" value="HTH_ArsR_DNA-bd_dom"/>
</dbReference>
<dbReference type="Gene3D" id="1.10.10.10">
    <property type="entry name" value="Winged helix-like DNA-binding domain superfamily/Winged helix DNA-binding domain"/>
    <property type="match status" value="1"/>
</dbReference>
<protein>
    <submittedName>
        <fullName evidence="4">Activator of HSP90 ATPase</fullName>
    </submittedName>
</protein>
<dbReference type="EMBL" id="MTJL01000023">
    <property type="protein sequence ID" value="OMI05027.1"/>
    <property type="molecule type" value="Genomic_DNA"/>
</dbReference>
<dbReference type="OrthoDB" id="2355173at2"/>
<dbReference type="InterPro" id="IPR023393">
    <property type="entry name" value="START-like_dom_sf"/>
</dbReference>
<dbReference type="InterPro" id="IPR011991">
    <property type="entry name" value="ArsR-like_HTH"/>
</dbReference>
<evidence type="ECO:0000313" key="5">
    <source>
        <dbReference type="Proteomes" id="UP000187367"/>
    </source>
</evidence>
<keyword evidence="5" id="KW-1185">Reference proteome</keyword>
<evidence type="ECO:0000313" key="4">
    <source>
        <dbReference type="EMBL" id="OMI05027.1"/>
    </source>
</evidence>
<keyword evidence="2" id="KW-0238">DNA-binding</keyword>
<evidence type="ECO:0000259" key="3">
    <source>
        <dbReference type="PROSITE" id="PS50987"/>
    </source>
</evidence>
<evidence type="ECO:0000256" key="1">
    <source>
        <dbReference type="ARBA" id="ARBA00006817"/>
    </source>
</evidence>
<dbReference type="PANTHER" id="PTHR38600:SF1">
    <property type="entry name" value="TRANSCRIPTIONAL REGULATORY PROTEIN"/>
    <property type="match status" value="1"/>
</dbReference>
<gene>
    <name evidence="4" type="ORF">BW143_12475</name>
</gene>
<dbReference type="NCBIfam" id="NF033788">
    <property type="entry name" value="HTH_metalloreg"/>
    <property type="match status" value="1"/>
</dbReference>
<dbReference type="InterPro" id="IPR036388">
    <property type="entry name" value="WH-like_DNA-bd_sf"/>
</dbReference>
<dbReference type="PROSITE" id="PS50987">
    <property type="entry name" value="HTH_ARSR_2"/>
    <property type="match status" value="1"/>
</dbReference>
<feature type="domain" description="HTH arsR-type" evidence="3">
    <location>
        <begin position="1"/>
        <end position="94"/>
    </location>
</feature>
<name>A0A1R1RY11_9BACI</name>
<dbReference type="Gene3D" id="3.30.530.20">
    <property type="match status" value="1"/>
</dbReference>
<dbReference type="AlphaFoldDB" id="A0A1R1RY11"/>